<dbReference type="Gene3D" id="3.40.1850.10">
    <property type="entry name" value="HECT-like ubiquitin ligase"/>
    <property type="match status" value="1"/>
</dbReference>
<reference evidence="1" key="2">
    <citation type="submission" date="2018-07" db="EMBL/GenBank/DDBJ databases">
        <authorList>
            <consortium name="NCBI Pathogen Detection Project"/>
        </authorList>
    </citation>
    <scope>NUCLEOTIDE SEQUENCE</scope>
    <source>
        <strain evidence="1">6308-69</strain>
    </source>
</reference>
<organism evidence="1">
    <name type="scientific">Salmonella enterica subsp. salamae serovar 58:a:-</name>
    <dbReference type="NCBI Taxonomy" id="1967623"/>
    <lineage>
        <taxon>Bacteria</taxon>
        <taxon>Pseudomonadati</taxon>
        <taxon>Pseudomonadota</taxon>
        <taxon>Gammaproteobacteria</taxon>
        <taxon>Enterobacterales</taxon>
        <taxon>Enterobacteriaceae</taxon>
        <taxon>Salmonella</taxon>
    </lineage>
</organism>
<accession>A0A701QY55</accession>
<evidence type="ECO:0000313" key="1">
    <source>
        <dbReference type="EMBL" id="HAC6415053.1"/>
    </source>
</evidence>
<proteinExistence type="predicted"/>
<dbReference type="EMBL" id="DAAMFG010000095">
    <property type="protein sequence ID" value="HAC6415053.1"/>
    <property type="molecule type" value="Genomic_DNA"/>
</dbReference>
<dbReference type="AlphaFoldDB" id="A0A701QY55"/>
<comment type="caution">
    <text evidence="1">The sequence shown here is derived from an EMBL/GenBank/DDBJ whole genome shotgun (WGS) entry which is preliminary data.</text>
</comment>
<name>A0A701QY55_SALER</name>
<protein>
    <submittedName>
        <fullName evidence="1">Uncharacterized protein</fullName>
    </submittedName>
</protein>
<sequence length="67" mass="7802">MDGSGEPDWESKDAFNWVLLSSPEENSVMMVSDNSLSKMLEPDFYTHWRSFFLYRDGELQEASGYQL</sequence>
<feature type="non-terminal residue" evidence="1">
    <location>
        <position position="67"/>
    </location>
</feature>
<gene>
    <name evidence="1" type="ORF">G0B15_23870</name>
</gene>
<reference evidence="1" key="1">
    <citation type="journal article" date="2018" name="Genome Biol.">
        <title>SKESA: strategic k-mer extension for scrupulous assemblies.</title>
        <authorList>
            <person name="Souvorov A."/>
            <person name="Agarwala R."/>
            <person name="Lipman D.J."/>
        </authorList>
    </citation>
    <scope>NUCLEOTIDE SEQUENCE</scope>
    <source>
        <strain evidence="1">6308-69</strain>
    </source>
</reference>